<keyword evidence="9 10" id="KW-0961">Cell wall biogenesis/degradation</keyword>
<comment type="subcellular location">
    <subcellularLocation>
        <location evidence="10">Cell membrane</location>
        <topology evidence="10">Peripheral membrane protein</topology>
        <orientation evidence="10">Cytoplasmic side</orientation>
    </subcellularLocation>
</comment>
<dbReference type="SUPFAM" id="SSF53756">
    <property type="entry name" value="UDP-Glycosyltransferase/glycogen phosphorylase"/>
    <property type="match status" value="1"/>
</dbReference>
<gene>
    <name evidence="10" type="primary">murG</name>
    <name evidence="13" type="ORF">U27_01907</name>
</gene>
<evidence type="ECO:0000313" key="14">
    <source>
        <dbReference type="Proteomes" id="UP000030661"/>
    </source>
</evidence>
<evidence type="ECO:0000256" key="2">
    <source>
        <dbReference type="ARBA" id="ARBA00022618"/>
    </source>
</evidence>
<dbReference type="GO" id="GO:0051991">
    <property type="term" value="F:UDP-N-acetyl-D-glucosamine:N-acetylmuramoyl-L-alanyl-D-glutamyl-meso-2,6-diaminopimelyl-D-alanyl-D-alanine-diphosphoundecaprenol 4-beta-N-acetylglucosaminlytransferase activity"/>
    <property type="evidence" value="ECO:0007669"/>
    <property type="project" value="RHEA"/>
</dbReference>
<dbReference type="PANTHER" id="PTHR21015:SF27">
    <property type="entry name" value="UDP-N-ACETYLGLUCOSAMINE--N-ACETYLMURAMYL-(PENTAPEPTIDE) PYROPHOSPHORYL-UNDECAPRENOL N-ACETYLGLUCOSAMINE TRANSFERASE"/>
    <property type="match status" value="1"/>
</dbReference>
<comment type="caution">
    <text evidence="10">Lacks conserved residue(s) required for the propagation of feature annotation.</text>
</comment>
<evidence type="ECO:0000259" key="12">
    <source>
        <dbReference type="Pfam" id="PF04101"/>
    </source>
</evidence>
<keyword evidence="7 10" id="KW-0472">Membrane</keyword>
<feature type="binding site" evidence="10">
    <location>
        <position position="164"/>
    </location>
    <ligand>
        <name>UDP-N-acetyl-alpha-D-glucosamine</name>
        <dbReference type="ChEBI" id="CHEBI:57705"/>
    </ligand>
</feature>
<keyword evidence="14" id="KW-1185">Reference proteome</keyword>
<dbReference type="NCBIfam" id="NF009102">
    <property type="entry name" value="PRK12446.1"/>
    <property type="match status" value="1"/>
</dbReference>
<keyword evidence="2 10" id="KW-0132">Cell division</keyword>
<evidence type="ECO:0000256" key="3">
    <source>
        <dbReference type="ARBA" id="ARBA00022676"/>
    </source>
</evidence>
<feature type="binding site" evidence="10">
    <location>
        <position position="302"/>
    </location>
    <ligand>
        <name>UDP-N-acetyl-alpha-D-glucosamine</name>
        <dbReference type="ChEBI" id="CHEBI:57705"/>
    </ligand>
</feature>
<dbReference type="Pfam" id="PF03033">
    <property type="entry name" value="Glyco_transf_28"/>
    <property type="match status" value="1"/>
</dbReference>
<keyword evidence="5 10" id="KW-0133">Cell shape</keyword>
<comment type="function">
    <text evidence="10">Cell wall formation. Catalyzes the transfer of a GlcNAc subunit on undecaprenyl-pyrophosphoryl-MurNAc-pentapeptide (lipid intermediate I) to form undecaprenyl-pyrophosphoryl-MurNAc-(pentapeptide)GlcNAc (lipid intermediate II).</text>
</comment>
<dbReference type="GO" id="GO:0009252">
    <property type="term" value="P:peptidoglycan biosynthetic process"/>
    <property type="evidence" value="ECO:0007669"/>
    <property type="project" value="UniProtKB-UniRule"/>
</dbReference>
<comment type="catalytic activity">
    <reaction evidence="10">
        <text>di-trans,octa-cis-undecaprenyl diphospho-N-acetyl-alpha-D-muramoyl-L-alanyl-D-glutamyl-meso-2,6-diaminopimeloyl-D-alanyl-D-alanine + UDP-N-acetyl-alpha-D-glucosamine = di-trans,octa-cis-undecaprenyl diphospho-[N-acetyl-alpha-D-glucosaminyl-(1-&gt;4)]-N-acetyl-alpha-D-muramoyl-L-alanyl-D-glutamyl-meso-2,6-diaminopimeloyl-D-alanyl-D-alanine + UDP + H(+)</text>
        <dbReference type="Rhea" id="RHEA:31227"/>
        <dbReference type="ChEBI" id="CHEBI:15378"/>
        <dbReference type="ChEBI" id="CHEBI:57705"/>
        <dbReference type="ChEBI" id="CHEBI:58223"/>
        <dbReference type="ChEBI" id="CHEBI:61387"/>
        <dbReference type="ChEBI" id="CHEBI:61388"/>
        <dbReference type="EC" id="2.4.1.227"/>
    </reaction>
</comment>
<keyword evidence="3 10" id="KW-0328">Glycosyltransferase</keyword>
<keyword evidence="1 10" id="KW-1003">Cell membrane</keyword>
<dbReference type="STRING" id="1499967.U27_01907"/>
<dbReference type="GO" id="GO:0008360">
    <property type="term" value="P:regulation of cell shape"/>
    <property type="evidence" value="ECO:0007669"/>
    <property type="project" value="UniProtKB-KW"/>
</dbReference>
<evidence type="ECO:0000259" key="11">
    <source>
        <dbReference type="Pfam" id="PF03033"/>
    </source>
</evidence>
<feature type="domain" description="Glycosyltransferase family 28 N-terminal" evidence="11">
    <location>
        <begin position="4"/>
        <end position="137"/>
    </location>
</feature>
<keyword evidence="8 10" id="KW-0131">Cell cycle</keyword>
<evidence type="ECO:0000313" key="13">
    <source>
        <dbReference type="EMBL" id="GAK55076.1"/>
    </source>
</evidence>
<feature type="binding site" evidence="10">
    <location>
        <begin position="11"/>
        <end position="13"/>
    </location>
    <ligand>
        <name>UDP-N-acetyl-alpha-D-glucosamine</name>
        <dbReference type="ChEBI" id="CHEBI:57705"/>
    </ligand>
</feature>
<evidence type="ECO:0000256" key="10">
    <source>
        <dbReference type="HAMAP-Rule" id="MF_00033"/>
    </source>
</evidence>
<comment type="similarity">
    <text evidence="10">Belongs to the glycosyltransferase 28 family. MurG subfamily.</text>
</comment>
<keyword evidence="6 10" id="KW-0573">Peptidoglycan synthesis</keyword>
<dbReference type="GO" id="GO:0005886">
    <property type="term" value="C:plasma membrane"/>
    <property type="evidence" value="ECO:0007669"/>
    <property type="project" value="UniProtKB-SubCell"/>
</dbReference>
<dbReference type="InterPro" id="IPR004276">
    <property type="entry name" value="GlycoTrans_28_N"/>
</dbReference>
<evidence type="ECO:0000256" key="8">
    <source>
        <dbReference type="ARBA" id="ARBA00023306"/>
    </source>
</evidence>
<dbReference type="InterPro" id="IPR007235">
    <property type="entry name" value="Glyco_trans_28_C"/>
</dbReference>
<evidence type="ECO:0000256" key="5">
    <source>
        <dbReference type="ARBA" id="ARBA00022960"/>
    </source>
</evidence>
<dbReference type="CDD" id="cd03785">
    <property type="entry name" value="GT28_MurG"/>
    <property type="match status" value="1"/>
</dbReference>
<evidence type="ECO:0000256" key="7">
    <source>
        <dbReference type="ARBA" id="ARBA00023136"/>
    </source>
</evidence>
<dbReference type="EC" id="2.4.1.227" evidence="10"/>
<reference evidence="13" key="1">
    <citation type="journal article" date="2015" name="PeerJ">
        <title>First genomic representation of candidate bacterial phylum KSB3 points to enhanced environmental sensing as a trigger of wastewater bulking.</title>
        <authorList>
            <person name="Sekiguchi Y."/>
            <person name="Ohashi A."/>
            <person name="Parks D.H."/>
            <person name="Yamauchi T."/>
            <person name="Tyson G.W."/>
            <person name="Hugenholtz P."/>
        </authorList>
    </citation>
    <scope>NUCLEOTIDE SEQUENCE [LARGE SCALE GENOMIC DNA]</scope>
</reference>
<dbReference type="Pfam" id="PF04101">
    <property type="entry name" value="Glyco_tran_28_C"/>
    <property type="match status" value="1"/>
</dbReference>
<dbReference type="PANTHER" id="PTHR21015">
    <property type="entry name" value="UDP-N-ACETYLGLUCOSAMINE--N-ACETYLMURAMYL-(PENTAPEPTIDE) PYROPHOSPHORYL-UNDECAPRENOL N-ACETYLGLUCOSAMINE TRANSFERASE 1"/>
    <property type="match status" value="1"/>
</dbReference>
<dbReference type="UniPathway" id="UPA00219"/>
<dbReference type="GO" id="GO:0051301">
    <property type="term" value="P:cell division"/>
    <property type="evidence" value="ECO:0007669"/>
    <property type="project" value="UniProtKB-KW"/>
</dbReference>
<keyword evidence="4 10" id="KW-0808">Transferase</keyword>
<dbReference type="eggNOG" id="COG0707">
    <property type="taxonomic scope" value="Bacteria"/>
</dbReference>
<dbReference type="Gene3D" id="3.40.50.2000">
    <property type="entry name" value="Glycogen Phosphorylase B"/>
    <property type="match status" value="2"/>
</dbReference>
<name>A0A0S6W9R8_VECG1</name>
<dbReference type="GO" id="GO:0071555">
    <property type="term" value="P:cell wall organization"/>
    <property type="evidence" value="ECO:0007669"/>
    <property type="project" value="UniProtKB-KW"/>
</dbReference>
<accession>A0A0S6W9R8</accession>
<dbReference type="InterPro" id="IPR006009">
    <property type="entry name" value="GlcNAc_MurG"/>
</dbReference>
<dbReference type="EMBL" id="DF820463">
    <property type="protein sequence ID" value="GAK55076.1"/>
    <property type="molecule type" value="Genomic_DNA"/>
</dbReference>
<dbReference type="GO" id="GO:0050511">
    <property type="term" value="F:undecaprenyldiphospho-muramoylpentapeptide beta-N-acetylglucosaminyltransferase activity"/>
    <property type="evidence" value="ECO:0007669"/>
    <property type="project" value="UniProtKB-UniRule"/>
</dbReference>
<sequence length="367" mass="40361">MKRIILTGGGTAGHVTPNIALLPGLRSLGFEIHYVGQTTGIERQLIEPEGIPYHPIPAGKLRRYIDLKNVRDIFLVIAGFLKACLLLYRIKPHIIFSKGGFVSCPLVWAAWLHRIPAILHESDLTPGLANKLSLPFAVHICYSFPETAAMLPSGKATHTGIPIRESLQKGEQAKGRELCGFTDTKPVVLIIGGSQGSETINHVIRNALQELQPQFQICHICGPGNIQAEIHLPTPGPSREGKLQTTPGYAQFEYVDKELPHLLALANVVVSRAGATTIFELLTLRKPNLLIPLSRKASRGDQVLNAQSFAKQGFSRVLEEEDLTVASLIENIRCTYEQRQTLIQAMNAATTTNGIEQVIEVIQRFVR</sequence>
<evidence type="ECO:0000256" key="9">
    <source>
        <dbReference type="ARBA" id="ARBA00023316"/>
    </source>
</evidence>
<protein>
    <recommendedName>
        <fullName evidence="10">UDP-N-acetylglucosamine--N-acetylmuramyl-(pentapeptide) pyrophosphoryl-undecaprenol N-acetylglucosamine transferase</fullName>
        <ecNumber evidence="10">2.4.1.227</ecNumber>
    </recommendedName>
    <alternativeName>
        <fullName evidence="10">Undecaprenyl-PP-MurNAc-pentapeptide-UDPGlcNAc GlcNAc transferase</fullName>
    </alternativeName>
</protein>
<dbReference type="AlphaFoldDB" id="A0A0S6W9R8"/>
<dbReference type="HOGENOM" id="CLU_037404_0_0_0"/>
<feature type="binding site" evidence="10">
    <location>
        <position position="194"/>
    </location>
    <ligand>
        <name>UDP-N-acetyl-alpha-D-glucosamine</name>
        <dbReference type="ChEBI" id="CHEBI:57705"/>
    </ligand>
</feature>
<feature type="domain" description="Glycosyl transferase family 28 C-terminal" evidence="12">
    <location>
        <begin position="187"/>
        <end position="357"/>
    </location>
</feature>
<dbReference type="GO" id="GO:0005975">
    <property type="term" value="P:carbohydrate metabolic process"/>
    <property type="evidence" value="ECO:0007669"/>
    <property type="project" value="InterPro"/>
</dbReference>
<dbReference type="Proteomes" id="UP000030661">
    <property type="component" value="Unassembled WGS sequence"/>
</dbReference>
<dbReference type="HAMAP" id="MF_00033">
    <property type="entry name" value="MurG"/>
    <property type="match status" value="1"/>
</dbReference>
<evidence type="ECO:0000256" key="4">
    <source>
        <dbReference type="ARBA" id="ARBA00022679"/>
    </source>
</evidence>
<comment type="pathway">
    <text evidence="10">Cell wall biogenesis; peptidoglycan biosynthesis.</text>
</comment>
<evidence type="ECO:0000256" key="1">
    <source>
        <dbReference type="ARBA" id="ARBA00022475"/>
    </source>
</evidence>
<organism evidence="13">
    <name type="scientific">Vecturithrix granuli</name>
    <dbReference type="NCBI Taxonomy" id="1499967"/>
    <lineage>
        <taxon>Bacteria</taxon>
        <taxon>Candidatus Moduliflexota</taxon>
        <taxon>Candidatus Vecturitrichia</taxon>
        <taxon>Candidatus Vecturitrichales</taxon>
        <taxon>Candidatus Vecturitrichaceae</taxon>
        <taxon>Candidatus Vecturithrix</taxon>
    </lineage>
</organism>
<proteinExistence type="inferred from homology"/>
<evidence type="ECO:0000256" key="6">
    <source>
        <dbReference type="ARBA" id="ARBA00022984"/>
    </source>
</evidence>